<dbReference type="Proteomes" id="UP000070133">
    <property type="component" value="Unassembled WGS sequence"/>
</dbReference>
<accession>A0A139H947</accession>
<evidence type="ECO:0000256" key="1">
    <source>
        <dbReference type="SAM" id="MobiDB-lite"/>
    </source>
</evidence>
<dbReference type="EMBL" id="LFZN01000102">
    <property type="protein sequence ID" value="KXS98973.1"/>
    <property type="molecule type" value="Genomic_DNA"/>
</dbReference>
<evidence type="ECO:0000256" key="2">
    <source>
        <dbReference type="SAM" id="SignalP"/>
    </source>
</evidence>
<feature type="compositionally biased region" description="Low complexity" evidence="1">
    <location>
        <begin position="151"/>
        <end position="163"/>
    </location>
</feature>
<feature type="region of interest" description="Disordered" evidence="1">
    <location>
        <begin position="150"/>
        <end position="176"/>
    </location>
</feature>
<reference evidence="3 4" key="1">
    <citation type="submission" date="2015-07" db="EMBL/GenBank/DDBJ databases">
        <title>Comparative genomics of the Sigatoka disease complex on banana suggests a link between parallel evolutionary changes in Pseudocercospora fijiensis and Pseudocercospora eumusae and increased virulence on the banana host.</title>
        <authorList>
            <person name="Chang T.-C."/>
            <person name="Salvucci A."/>
            <person name="Crous P.W."/>
            <person name="Stergiopoulos I."/>
        </authorList>
    </citation>
    <scope>NUCLEOTIDE SEQUENCE [LARGE SCALE GENOMIC DNA]</scope>
    <source>
        <strain evidence="3 4">CBS 114824</strain>
    </source>
</reference>
<organism evidence="3 4">
    <name type="scientific">Pseudocercospora eumusae</name>
    <dbReference type="NCBI Taxonomy" id="321146"/>
    <lineage>
        <taxon>Eukaryota</taxon>
        <taxon>Fungi</taxon>
        <taxon>Dikarya</taxon>
        <taxon>Ascomycota</taxon>
        <taxon>Pezizomycotina</taxon>
        <taxon>Dothideomycetes</taxon>
        <taxon>Dothideomycetidae</taxon>
        <taxon>Mycosphaerellales</taxon>
        <taxon>Mycosphaerellaceae</taxon>
        <taxon>Pseudocercospora</taxon>
    </lineage>
</organism>
<dbReference type="PROSITE" id="PS51257">
    <property type="entry name" value="PROKAR_LIPOPROTEIN"/>
    <property type="match status" value="1"/>
</dbReference>
<dbReference type="AlphaFoldDB" id="A0A139H947"/>
<sequence>MYIRPIFTLINTAFSCMSVLAEIPESGHAASQAFWNSLEVFRQGNCTDGGLAGAVLRPAARVCYHPLAILYNLFSNPRPYSHGIPSTLGNLDWSDSSERSKHPRETQAISLECYLCHSEVAKDKTLYAPIFRRKLHAVFSPQAGESFGVQPSSGFFPNSSPSSEKTSGVRLAEYPP</sequence>
<keyword evidence="2" id="KW-0732">Signal</keyword>
<name>A0A139H947_9PEZI</name>
<feature type="chain" id="PRO_5007806385" evidence="2">
    <location>
        <begin position="22"/>
        <end position="176"/>
    </location>
</feature>
<comment type="caution">
    <text evidence="3">The sequence shown here is derived from an EMBL/GenBank/DDBJ whole genome shotgun (WGS) entry which is preliminary data.</text>
</comment>
<keyword evidence="4" id="KW-1185">Reference proteome</keyword>
<proteinExistence type="predicted"/>
<gene>
    <name evidence="3" type="ORF">AC578_4974</name>
</gene>
<protein>
    <submittedName>
        <fullName evidence="3">Uncharacterized protein</fullName>
    </submittedName>
</protein>
<feature type="signal peptide" evidence="2">
    <location>
        <begin position="1"/>
        <end position="21"/>
    </location>
</feature>
<dbReference type="OrthoDB" id="3642173at2759"/>
<evidence type="ECO:0000313" key="3">
    <source>
        <dbReference type="EMBL" id="KXS98973.1"/>
    </source>
</evidence>
<evidence type="ECO:0000313" key="4">
    <source>
        <dbReference type="Proteomes" id="UP000070133"/>
    </source>
</evidence>